<dbReference type="SUPFAM" id="SSF52210">
    <property type="entry name" value="Succinyl-CoA synthetase domains"/>
    <property type="match status" value="2"/>
</dbReference>
<dbReference type="Proteomes" id="UP000587211">
    <property type="component" value="Unassembled WGS sequence"/>
</dbReference>
<organism evidence="6 9">
    <name type="scientific">Aeromicrobium tamlense</name>
    <dbReference type="NCBI Taxonomy" id="375541"/>
    <lineage>
        <taxon>Bacteria</taxon>
        <taxon>Bacillati</taxon>
        <taxon>Actinomycetota</taxon>
        <taxon>Actinomycetes</taxon>
        <taxon>Propionibacteriales</taxon>
        <taxon>Nocardioidaceae</taxon>
        <taxon>Aeromicrobium</taxon>
    </lineage>
</organism>
<dbReference type="RefSeq" id="WP_179427180.1">
    <property type="nucleotide sequence ID" value="NZ_BAAAMP010000002.1"/>
</dbReference>
<evidence type="ECO:0000256" key="2">
    <source>
        <dbReference type="ARBA" id="ARBA00022741"/>
    </source>
</evidence>
<dbReference type="Gene3D" id="3.40.50.720">
    <property type="entry name" value="NAD(P)-binding Rossmann-like Domain"/>
    <property type="match status" value="1"/>
</dbReference>
<evidence type="ECO:0000256" key="1">
    <source>
        <dbReference type="ARBA" id="ARBA00022598"/>
    </source>
</evidence>
<sequence length="709" mass="74107">MTDPGSRIDPLAFFRPKSVALVGATDKSGWSVATFANLQVNGFTGDVYLVNPKSPEVHGTKAYASLADIPGQVDLVYVMTPIDVVPDVIRLGAQRGTRHYVVLTAGYGEVGGEGAVREQELLDLATELDVTILGPNGNGFINAADGITPYGLPIPQPLIAGSVGVVLQSGALASSVLSFAQSRNIGISLLVAMGNETIMSVTDVVRGLVDDPKTKAIALFLESVRRPEEFAEVARMALAAGKPIVALKIGRSVKASRTAQAHTGALVGDDKTVDAAFAQLGVIRVVSLEDLIITAGLLAETGPLPGRRVGVVTPSGGASEIIADRAEDEGLDLAEFTPETMAQLTEVLPSFATPNNPLDVTGYVLLDRELMGNALRIVAADPGIDFVMMLQDLPRQTADPDLALQLYTRNAQTIRESPTPIIPVGNVLTDINETGRMIQAGSQYPQVAGGIEHGLTALGHAVRWSEVVRRHGEGQQEPPRVEPVFPDGLPERRGSWAEQPAATFLAANGVPMVPSELAATPEEAAAAADSMGYPVVVKAAVDGLEHKSDIGGVKLGLASADQVREAVEEVLGAVAAAGHDGARVLVQPHRSGGSELLVGVVRDPAWGLTMAVALGGVWVELLGESALRVLPVAQDEVRRAIGSLRGVQALQGARGTEAVDLDELARVITRIGAVAHALGDELVALEVNPLRASADRIEALDALVTWSGE</sequence>
<evidence type="ECO:0000313" key="8">
    <source>
        <dbReference type="Proteomes" id="UP000587211"/>
    </source>
</evidence>
<accession>A0A8I0KIF3</accession>
<proteinExistence type="predicted"/>
<evidence type="ECO:0000313" key="7">
    <source>
        <dbReference type="EMBL" id="NYI39486.1"/>
    </source>
</evidence>
<keyword evidence="1 6" id="KW-0436">Ligase</keyword>
<dbReference type="PANTHER" id="PTHR43334">
    <property type="entry name" value="ACETATE--COA LIGASE [ADP-FORMING]"/>
    <property type="match status" value="1"/>
</dbReference>
<dbReference type="InterPro" id="IPR016102">
    <property type="entry name" value="Succinyl-CoA_synth-like"/>
</dbReference>
<evidence type="ECO:0000313" key="6">
    <source>
        <dbReference type="EMBL" id="MBD1269857.1"/>
    </source>
</evidence>
<dbReference type="EMBL" id="JACBZN010000001">
    <property type="protein sequence ID" value="NYI39486.1"/>
    <property type="molecule type" value="Genomic_DNA"/>
</dbReference>
<dbReference type="GO" id="GO:0046872">
    <property type="term" value="F:metal ion binding"/>
    <property type="evidence" value="ECO:0007669"/>
    <property type="project" value="InterPro"/>
</dbReference>
<dbReference type="Gene3D" id="3.40.50.261">
    <property type="entry name" value="Succinyl-CoA synthetase domains"/>
    <property type="match status" value="2"/>
</dbReference>
<evidence type="ECO:0000313" key="9">
    <source>
        <dbReference type="Proteomes" id="UP000659061"/>
    </source>
</evidence>
<protein>
    <submittedName>
        <fullName evidence="6">Acetate--CoA ligase family protein</fullName>
    </submittedName>
    <submittedName>
        <fullName evidence="7">Acyl-CoA synthetase (NDP forming)</fullName>
    </submittedName>
</protein>
<dbReference type="InterPro" id="IPR003781">
    <property type="entry name" value="CoA-bd"/>
</dbReference>
<dbReference type="GO" id="GO:0016874">
    <property type="term" value="F:ligase activity"/>
    <property type="evidence" value="ECO:0007669"/>
    <property type="project" value="UniProtKB-KW"/>
</dbReference>
<dbReference type="PROSITE" id="PS50975">
    <property type="entry name" value="ATP_GRASP"/>
    <property type="match status" value="1"/>
</dbReference>
<dbReference type="Proteomes" id="UP000659061">
    <property type="component" value="Unassembled WGS sequence"/>
</dbReference>
<dbReference type="InterPro" id="IPR011761">
    <property type="entry name" value="ATP-grasp"/>
</dbReference>
<keyword evidence="3 4" id="KW-0067">ATP-binding</keyword>
<keyword evidence="8" id="KW-1185">Reference proteome</keyword>
<dbReference type="AlphaFoldDB" id="A0A8I0KIF3"/>
<feature type="domain" description="ATP-grasp" evidence="5">
    <location>
        <begin position="502"/>
        <end position="705"/>
    </location>
</feature>
<dbReference type="GO" id="GO:0005524">
    <property type="term" value="F:ATP binding"/>
    <property type="evidence" value="ECO:0007669"/>
    <property type="project" value="UniProtKB-UniRule"/>
</dbReference>
<reference evidence="6" key="2">
    <citation type="submission" date="2020-09" db="EMBL/GenBank/DDBJ databases">
        <title>Novel species in genus Aeromicrobium.</title>
        <authorList>
            <person name="Zhang G."/>
        </authorList>
    </citation>
    <scope>NUCLEOTIDE SEQUENCE</scope>
    <source>
        <strain evidence="6">SSW1-57</strain>
    </source>
</reference>
<comment type="caution">
    <text evidence="6">The sequence shown here is derived from an EMBL/GenBank/DDBJ whole genome shotgun (WGS) entry which is preliminary data.</text>
</comment>
<reference evidence="7 8" key="1">
    <citation type="submission" date="2020-07" db="EMBL/GenBank/DDBJ databases">
        <title>Sequencing the genomes of 1000 actinobacteria strains.</title>
        <authorList>
            <person name="Klenk H.-P."/>
        </authorList>
    </citation>
    <scope>NUCLEOTIDE SEQUENCE [LARGE SCALE GENOMIC DNA]</scope>
    <source>
        <strain evidence="7 8">DSM 19087</strain>
    </source>
</reference>
<dbReference type="Gene3D" id="3.30.1490.20">
    <property type="entry name" value="ATP-grasp fold, A domain"/>
    <property type="match status" value="1"/>
</dbReference>
<dbReference type="InterPro" id="IPR013815">
    <property type="entry name" value="ATP_grasp_subdomain_1"/>
</dbReference>
<evidence type="ECO:0000256" key="4">
    <source>
        <dbReference type="PROSITE-ProRule" id="PRU00409"/>
    </source>
</evidence>
<dbReference type="InterPro" id="IPR032875">
    <property type="entry name" value="Succ_CoA_lig_flav_dom"/>
</dbReference>
<dbReference type="InterPro" id="IPR036291">
    <property type="entry name" value="NAD(P)-bd_dom_sf"/>
</dbReference>
<keyword evidence="2 4" id="KW-0547">Nucleotide-binding</keyword>
<dbReference type="Pfam" id="PF13607">
    <property type="entry name" value="Succ_CoA_lig"/>
    <property type="match status" value="1"/>
</dbReference>
<dbReference type="SUPFAM" id="SSF51735">
    <property type="entry name" value="NAD(P)-binding Rossmann-fold domains"/>
    <property type="match status" value="1"/>
</dbReference>
<dbReference type="Pfam" id="PF13380">
    <property type="entry name" value="CoA_binding_2"/>
    <property type="match status" value="1"/>
</dbReference>
<dbReference type="Gene3D" id="3.30.470.20">
    <property type="entry name" value="ATP-grasp fold, B domain"/>
    <property type="match status" value="1"/>
</dbReference>
<dbReference type="Pfam" id="PF13549">
    <property type="entry name" value="ATP-grasp_5"/>
    <property type="match status" value="1"/>
</dbReference>
<evidence type="ECO:0000259" key="5">
    <source>
        <dbReference type="PROSITE" id="PS50975"/>
    </source>
</evidence>
<dbReference type="SUPFAM" id="SSF56059">
    <property type="entry name" value="Glutathione synthetase ATP-binding domain-like"/>
    <property type="match status" value="1"/>
</dbReference>
<name>A0A8I0KIF3_9ACTN</name>
<dbReference type="EMBL" id="JACWMT010000001">
    <property type="protein sequence ID" value="MBD1269857.1"/>
    <property type="molecule type" value="Genomic_DNA"/>
</dbReference>
<gene>
    <name evidence="7" type="ORF">BJ975_002861</name>
    <name evidence="6" type="ORF">IDH50_06430</name>
</gene>
<dbReference type="SMART" id="SM00881">
    <property type="entry name" value="CoA_binding"/>
    <property type="match status" value="1"/>
</dbReference>
<evidence type="ECO:0000256" key="3">
    <source>
        <dbReference type="ARBA" id="ARBA00022840"/>
    </source>
</evidence>
<dbReference type="PANTHER" id="PTHR43334:SF1">
    <property type="entry name" value="3-HYDROXYPROPIONATE--COA LIGASE [ADP-FORMING]"/>
    <property type="match status" value="1"/>
</dbReference>
<dbReference type="InterPro" id="IPR051538">
    <property type="entry name" value="Acyl-CoA_Synth/Transferase"/>
</dbReference>